<keyword evidence="7 9" id="KW-0811">Translocation</keyword>
<dbReference type="InterPro" id="IPR003369">
    <property type="entry name" value="TatA/B/E"/>
</dbReference>
<keyword evidence="3 9" id="KW-1003">Cell membrane</keyword>
<name>A0ABR8Y742_9BACT</name>
<dbReference type="RefSeq" id="WP_022041145.1">
    <property type="nucleotide sequence ID" value="NZ_JACSPP010000012.1"/>
</dbReference>
<evidence type="ECO:0000256" key="9">
    <source>
        <dbReference type="HAMAP-Rule" id="MF_00236"/>
    </source>
</evidence>
<keyword evidence="11" id="KW-1185">Reference proteome</keyword>
<comment type="function">
    <text evidence="9">Part of the twin-arginine translocation (Tat) system that transports large folded proteins containing a characteristic twin-arginine motif in their signal peptide across membranes. TatA could form the protein-conducting channel of the Tat system.</text>
</comment>
<comment type="subunit">
    <text evidence="9">Forms a complex with TatC.</text>
</comment>
<dbReference type="HAMAP" id="MF_00236">
    <property type="entry name" value="TatA_E"/>
    <property type="match status" value="1"/>
</dbReference>
<evidence type="ECO:0000256" key="4">
    <source>
        <dbReference type="ARBA" id="ARBA00022692"/>
    </source>
</evidence>
<evidence type="ECO:0000256" key="3">
    <source>
        <dbReference type="ARBA" id="ARBA00022475"/>
    </source>
</evidence>
<accession>A0ABR8Y742</accession>
<comment type="caution">
    <text evidence="10">The sequence shown here is derived from an EMBL/GenBank/DDBJ whole genome shotgun (WGS) entry which is preliminary data.</text>
</comment>
<dbReference type="PANTHER" id="PTHR42982">
    <property type="entry name" value="SEC-INDEPENDENT PROTEIN TRANSLOCASE PROTEIN TATA"/>
    <property type="match status" value="1"/>
</dbReference>
<keyword evidence="6 9" id="KW-1133">Transmembrane helix</keyword>
<dbReference type="PANTHER" id="PTHR42982:SF1">
    <property type="entry name" value="SEC-INDEPENDENT PROTEIN TRANSLOCASE PROTEIN TATA"/>
    <property type="match status" value="1"/>
</dbReference>
<keyword evidence="2 9" id="KW-0813">Transport</keyword>
<dbReference type="Proteomes" id="UP000620874">
    <property type="component" value="Unassembled WGS sequence"/>
</dbReference>
<keyword evidence="8 9" id="KW-0472">Membrane</keyword>
<dbReference type="PRINTS" id="PR01506">
    <property type="entry name" value="TATBPROTEIN"/>
</dbReference>
<feature type="transmembrane region" description="Helical" evidence="9">
    <location>
        <begin position="6"/>
        <end position="26"/>
    </location>
</feature>
<dbReference type="InterPro" id="IPR006312">
    <property type="entry name" value="TatA/E"/>
</dbReference>
<keyword evidence="4 9" id="KW-0812">Transmembrane</keyword>
<evidence type="ECO:0000313" key="11">
    <source>
        <dbReference type="Proteomes" id="UP000620874"/>
    </source>
</evidence>
<evidence type="ECO:0000256" key="6">
    <source>
        <dbReference type="ARBA" id="ARBA00022989"/>
    </source>
</evidence>
<comment type="subcellular location">
    <subcellularLocation>
        <location evidence="1 9">Cell membrane</location>
        <topology evidence="1 9">Single-pass membrane protein</topology>
    </subcellularLocation>
</comment>
<gene>
    <name evidence="9" type="primary">tatA</name>
    <name evidence="10" type="ORF">H9625_05915</name>
</gene>
<keyword evidence="5 9" id="KW-0653">Protein transport</keyword>
<evidence type="ECO:0000256" key="5">
    <source>
        <dbReference type="ARBA" id="ARBA00022927"/>
    </source>
</evidence>
<dbReference type="EMBL" id="JACSPP010000012">
    <property type="protein sequence ID" value="MBD8039987.1"/>
    <property type="molecule type" value="Genomic_DNA"/>
</dbReference>
<evidence type="ECO:0000313" key="10">
    <source>
        <dbReference type="EMBL" id="MBD8039987.1"/>
    </source>
</evidence>
<evidence type="ECO:0000256" key="2">
    <source>
        <dbReference type="ARBA" id="ARBA00022448"/>
    </source>
</evidence>
<proteinExistence type="inferred from homology"/>
<dbReference type="Gene3D" id="1.20.5.3310">
    <property type="match status" value="1"/>
</dbReference>
<evidence type="ECO:0000256" key="7">
    <source>
        <dbReference type="ARBA" id="ARBA00023010"/>
    </source>
</evidence>
<reference evidence="10 11" key="1">
    <citation type="submission" date="2020-08" db="EMBL/GenBank/DDBJ databases">
        <title>A Genomic Blueprint of the Chicken Gut Microbiome.</title>
        <authorList>
            <person name="Gilroy R."/>
            <person name="Ravi A."/>
            <person name="Getino M."/>
            <person name="Pursley I."/>
            <person name="Horton D.L."/>
            <person name="Alikhan N.-F."/>
            <person name="Baker D."/>
            <person name="Gharbi K."/>
            <person name="Hall N."/>
            <person name="Watson M."/>
            <person name="Adriaenssens E.M."/>
            <person name="Foster-Nyarko E."/>
            <person name="Jarju S."/>
            <person name="Secka A."/>
            <person name="Antonio M."/>
            <person name="Oren A."/>
            <person name="Chaudhuri R."/>
            <person name="La Ragione R.M."/>
            <person name="Hildebrand F."/>
            <person name="Pallen M.J."/>
        </authorList>
    </citation>
    <scope>NUCLEOTIDE SEQUENCE [LARGE SCALE GENOMIC DNA]</scope>
    <source>
        <strain evidence="10 11">Sa1CVN1</strain>
    </source>
</reference>
<organism evidence="10 11">
    <name type="scientific">Phocaeicola intestinalis</name>
    <dbReference type="NCBI Taxonomy" id="2762212"/>
    <lineage>
        <taxon>Bacteria</taxon>
        <taxon>Pseudomonadati</taxon>
        <taxon>Bacteroidota</taxon>
        <taxon>Bacteroidia</taxon>
        <taxon>Bacteroidales</taxon>
        <taxon>Bacteroidaceae</taxon>
        <taxon>Phocaeicola</taxon>
    </lineage>
</organism>
<dbReference type="Pfam" id="PF02416">
    <property type="entry name" value="TatA_B_E"/>
    <property type="match status" value="1"/>
</dbReference>
<protein>
    <recommendedName>
        <fullName evidence="9">Sec-independent protein translocase protein TatA</fullName>
    </recommendedName>
</protein>
<sequence length="74" mass="8145">MNTTLLLLGIGMQELIVIVLILLLFFGGRKIPELMKGLGKGVKSFKDGVNGLEEDLKADTKKDENTQPNTDKDK</sequence>
<evidence type="ECO:0000256" key="1">
    <source>
        <dbReference type="ARBA" id="ARBA00004162"/>
    </source>
</evidence>
<comment type="similarity">
    <text evidence="9">Belongs to the TatA/E family.</text>
</comment>
<evidence type="ECO:0000256" key="8">
    <source>
        <dbReference type="ARBA" id="ARBA00023136"/>
    </source>
</evidence>